<proteinExistence type="predicted"/>
<dbReference type="InterPro" id="IPR002110">
    <property type="entry name" value="Ankyrin_rpt"/>
</dbReference>
<dbReference type="STRING" id="98765.A0A2R6NP90"/>
<dbReference type="PROSITE" id="PS50297">
    <property type="entry name" value="ANK_REP_REGION"/>
    <property type="match status" value="1"/>
</dbReference>
<gene>
    <name evidence="2" type="ORF">PHLCEN_2v9975</name>
</gene>
<evidence type="ECO:0000313" key="3">
    <source>
        <dbReference type="Proteomes" id="UP000186601"/>
    </source>
</evidence>
<name>A0A2R6NP90_9APHY</name>
<dbReference type="OrthoDB" id="194358at2759"/>
<dbReference type="EMBL" id="MLYV02001007">
    <property type="protein sequence ID" value="PSR74280.1"/>
    <property type="molecule type" value="Genomic_DNA"/>
</dbReference>
<dbReference type="SUPFAM" id="SSF48403">
    <property type="entry name" value="Ankyrin repeat"/>
    <property type="match status" value="1"/>
</dbReference>
<dbReference type="PROSITE" id="PS50088">
    <property type="entry name" value="ANK_REPEAT"/>
    <property type="match status" value="1"/>
</dbReference>
<keyword evidence="3" id="KW-1185">Reference proteome</keyword>
<protein>
    <submittedName>
        <fullName evidence="2">Uncharacterized protein</fullName>
    </submittedName>
</protein>
<dbReference type="AlphaFoldDB" id="A0A2R6NP90"/>
<dbReference type="Gene3D" id="1.25.40.20">
    <property type="entry name" value="Ankyrin repeat-containing domain"/>
    <property type="match status" value="1"/>
</dbReference>
<reference evidence="2 3" key="1">
    <citation type="submission" date="2018-02" db="EMBL/GenBank/DDBJ databases">
        <title>Genome sequence of the basidiomycete white-rot fungus Phlebia centrifuga.</title>
        <authorList>
            <person name="Granchi Z."/>
            <person name="Peng M."/>
            <person name="de Vries R.P."/>
            <person name="Hilden K."/>
            <person name="Makela M.R."/>
            <person name="Grigoriev I."/>
            <person name="Riley R."/>
        </authorList>
    </citation>
    <scope>NUCLEOTIDE SEQUENCE [LARGE SCALE GENOMIC DNA]</scope>
    <source>
        <strain evidence="2 3">FBCC195</strain>
    </source>
</reference>
<dbReference type="Proteomes" id="UP000186601">
    <property type="component" value="Unassembled WGS sequence"/>
</dbReference>
<sequence length="584" mass="66014">MFQDKRKVKRLKWLFNVDEAKALAEKLKAFYGALSAVCAAHSIEFSDHIRASLAELDQRLEESFASIHHRLRDGFTAVHAHLDSTSNATRVGVREVVQEELTMSLDAFMYTLVATLTREFRTVVNEQRQGDDQYSILHDTSDVAQAANVQSTSLGQTSTSAQRDNLPSAMASSAFVHHLPPLISSDEPPPCKHCGCQCHRAASVWRTPKSLASIVGNHYARIPFPRRLWPGLVQCDVPTCKKGWLMQVRSSLPYWFARVEMRMRFEALPVHFCIQTPRVNSELNGELSMMVQERGADVLKELLYSRRATINDVSTLLHVRLKVILSPRVGNLNDTPKLAVSNIQNVDTDRQMNNLINAVSYLLEVGVPREWQTKGGWCVISPTMFDLLPVDQNHCFSTAVELAFFYIQRCIDRASRLRLLAQVQARLIGPLFQDDLDEIATRFGMTGLHQRLFLPGPQLTAEGLMDLMPFLNKPDRKGRTPLYYAIQWASYAVEMLLNSGADLQSVEQPLHLAIKYSDSTVVGLLTRGGADVNERKHDGSTPLIHLTEWEYYIKERYEKINELVRHTGDNLSTGMRETTMGKLH</sequence>
<dbReference type="Pfam" id="PF00023">
    <property type="entry name" value="Ank"/>
    <property type="match status" value="1"/>
</dbReference>
<accession>A0A2R6NP90</accession>
<dbReference type="InterPro" id="IPR036770">
    <property type="entry name" value="Ankyrin_rpt-contain_sf"/>
</dbReference>
<evidence type="ECO:0000313" key="2">
    <source>
        <dbReference type="EMBL" id="PSR74280.1"/>
    </source>
</evidence>
<comment type="caution">
    <text evidence="2">The sequence shown here is derived from an EMBL/GenBank/DDBJ whole genome shotgun (WGS) entry which is preliminary data.</text>
</comment>
<dbReference type="PANTHER" id="PTHR24118">
    <property type="entry name" value="POTE ANKYRIN DOMAIN"/>
    <property type="match status" value="1"/>
</dbReference>
<dbReference type="PANTHER" id="PTHR24118:SF99">
    <property type="entry name" value="POTE ANKYRIN DOMAIN FAMILY MEMBER 3C-RELATED"/>
    <property type="match status" value="1"/>
</dbReference>
<keyword evidence="1" id="KW-0040">ANK repeat</keyword>
<feature type="repeat" description="ANK" evidence="1">
    <location>
        <begin position="505"/>
        <end position="537"/>
    </location>
</feature>
<evidence type="ECO:0000256" key="1">
    <source>
        <dbReference type="PROSITE-ProRule" id="PRU00023"/>
    </source>
</evidence>
<organism evidence="2 3">
    <name type="scientific">Hermanssonia centrifuga</name>
    <dbReference type="NCBI Taxonomy" id="98765"/>
    <lineage>
        <taxon>Eukaryota</taxon>
        <taxon>Fungi</taxon>
        <taxon>Dikarya</taxon>
        <taxon>Basidiomycota</taxon>
        <taxon>Agaricomycotina</taxon>
        <taxon>Agaricomycetes</taxon>
        <taxon>Polyporales</taxon>
        <taxon>Meruliaceae</taxon>
        <taxon>Hermanssonia</taxon>
    </lineage>
</organism>
<dbReference type="SMART" id="SM00248">
    <property type="entry name" value="ANK"/>
    <property type="match status" value="3"/>
</dbReference>